<gene>
    <name evidence="2" type="ORF">NCTC12078_02356</name>
</gene>
<evidence type="ECO:0000259" key="1">
    <source>
        <dbReference type="Pfam" id="PF04738"/>
    </source>
</evidence>
<name>A0A4U8WDS9_9FLAO</name>
<dbReference type="Proteomes" id="UP000290013">
    <property type="component" value="Chromosome"/>
</dbReference>
<dbReference type="RefSeq" id="WP_130914602.1">
    <property type="nucleotide sequence ID" value="NZ_LR215974.1"/>
</dbReference>
<feature type="domain" description="Lantibiotic dehydratase N-terminal" evidence="1">
    <location>
        <begin position="44"/>
        <end position="693"/>
    </location>
</feature>
<accession>A0A4U8WDS9</accession>
<protein>
    <submittedName>
        <fullName evidence="2">Lantibiotic dehydratase, C terminus</fullName>
    </submittedName>
</protein>
<dbReference type="AlphaFoldDB" id="A0A4U8WDS9"/>
<reference evidence="2 3" key="1">
    <citation type="submission" date="2019-02" db="EMBL/GenBank/DDBJ databases">
        <authorList>
            <consortium name="Pathogen Informatics"/>
        </authorList>
    </citation>
    <scope>NUCLEOTIDE SEQUENCE [LARGE SCALE GENOMIC DNA]</scope>
    <source>
        <strain evidence="2 3">3012STDY6944375</strain>
    </source>
</reference>
<dbReference type="InterPro" id="IPR006827">
    <property type="entry name" value="Lant_deHydtase_N"/>
</dbReference>
<proteinExistence type="predicted"/>
<dbReference type="KEGG" id="ctai:NCTC12078_02356"/>
<dbReference type="EMBL" id="LR215974">
    <property type="protein sequence ID" value="VFB04333.1"/>
    <property type="molecule type" value="Genomic_DNA"/>
</dbReference>
<evidence type="ECO:0000313" key="3">
    <source>
        <dbReference type="Proteomes" id="UP000290013"/>
    </source>
</evidence>
<dbReference type="Pfam" id="PF04738">
    <property type="entry name" value="Lant_dehydr_N"/>
    <property type="match status" value="1"/>
</dbReference>
<evidence type="ECO:0000313" key="2">
    <source>
        <dbReference type="EMBL" id="VFB04333.1"/>
    </source>
</evidence>
<organism evidence="2 3">
    <name type="scientific">Chryseobacterium taihuense</name>
    <dbReference type="NCBI Taxonomy" id="1141221"/>
    <lineage>
        <taxon>Bacteria</taxon>
        <taxon>Pseudomonadati</taxon>
        <taxon>Bacteroidota</taxon>
        <taxon>Flavobacteriia</taxon>
        <taxon>Flavobacteriales</taxon>
        <taxon>Weeksellaceae</taxon>
        <taxon>Chryseobacterium group</taxon>
        <taxon>Chryseobacterium</taxon>
    </lineage>
</organism>
<sequence length="730" mass="85475">MPQFPYQFFQNFAVRTPYYSQKDFHKKISKEKLPESDFREICTDAIFQEAIYLASPELYQEMSQWLLSEKEFAFKIEQKLHHTLLKYYIRMSTRATPFGLFSGIGLGSFDKPDAKTSASKKLRDTKLDMHFLVSLGRKLENTKEIRNHLLYFPNNSIYTIGKRIRYVEYSYTNGKRDYIISSAPSSEELLEVLYFSKNGKTIQQIAQSLISEEISDSEAEEFIEELIENQVLVSELEPVVSGENYFDHIISILDKIEASSETKILKEIKEKLFQLDQAIGNPVLKYQEIEGLIQLLDTEYEQKYLFQTDLYFQNKFYLSPYIKKEIKQGIVFLNKINTVKKNTPIEQFKKAFAERYESEEIPLSLVLDTEIGIGYRQNTQARGVHPYLDELKIPKSPNKEEFEFSLTPFQEVLNQKLQKASLENQLIIEFSDEDVKDFEEKWEDLPKTFSVMAQLISENKTEKLILGGIGGSSAANLLGRFCSEKSKVQDLTKKITEKEERSQTDDNAILAEIIHLPDSRIGNIIRRPALRNYEIPYLAQSVAPAEMQISIKDLYLSVQSDRLILRSKKLNKEVIPFLTNAHNYQNSSSLPVYHFLCDLSSQNKRRNLHFNWGALSRIYRFLPRVEYKNIILSKAKWSITEQEIQSLQIFDNKEDKLVPEMQKWRIRRNIPQLIEWVESDNILPVNLENSDMIKIFLEIILKHKSITVEEYLYHSRENLKKEFVFPMFKV</sequence>